<dbReference type="InterPro" id="IPR012347">
    <property type="entry name" value="Ferritin-like"/>
</dbReference>
<feature type="domain" description="DUF305" evidence="1">
    <location>
        <begin position="34"/>
        <end position="112"/>
    </location>
</feature>
<dbReference type="PANTHER" id="PTHR36933:SF1">
    <property type="entry name" value="SLL0788 PROTEIN"/>
    <property type="match status" value="1"/>
</dbReference>
<dbReference type="Pfam" id="PF03713">
    <property type="entry name" value="DUF305"/>
    <property type="match status" value="1"/>
</dbReference>
<dbReference type="KEGG" id="vab:WPS_28010"/>
<dbReference type="Proteomes" id="UP001317532">
    <property type="component" value="Chromosome"/>
</dbReference>
<proteinExistence type="predicted"/>
<protein>
    <recommendedName>
        <fullName evidence="1">DUF305 domain-containing protein</fullName>
    </recommendedName>
</protein>
<name>A0AAN1XZ07_UNVUL</name>
<accession>A0AAN1XZ07</accession>
<dbReference type="EMBL" id="AP025523">
    <property type="protein sequence ID" value="BDE07525.1"/>
    <property type="molecule type" value="Genomic_DNA"/>
</dbReference>
<dbReference type="Gene3D" id="1.20.1260.10">
    <property type="match status" value="1"/>
</dbReference>
<dbReference type="InterPro" id="IPR005183">
    <property type="entry name" value="DUF305_CopM-like"/>
</dbReference>
<sequence>MFSLDSKLLRTSVITVILAVATIASGPNIARAATTFDAAMMSAMTQMDGAMVAAPMTGDPDRDFVAMMVPHHRGAVAMAELELASGHDPRLRRLAQEIVVTQGSEIDVMRAIARDLTSSPMKVRK</sequence>
<evidence type="ECO:0000313" key="3">
    <source>
        <dbReference type="Proteomes" id="UP001317532"/>
    </source>
</evidence>
<dbReference type="AlphaFoldDB" id="A0AAN1XZ07"/>
<reference evidence="2 3" key="1">
    <citation type="journal article" date="2022" name="ISME Commun">
        <title>Vulcanimicrobium alpinus gen. nov. sp. nov., the first cultivated representative of the candidate phylum 'Eremiobacterota', is a metabolically versatile aerobic anoxygenic phototroph.</title>
        <authorList>
            <person name="Yabe S."/>
            <person name="Muto K."/>
            <person name="Abe K."/>
            <person name="Yokota A."/>
            <person name="Staudigel H."/>
            <person name="Tebo B.M."/>
        </authorList>
    </citation>
    <scope>NUCLEOTIDE SEQUENCE [LARGE SCALE GENOMIC DNA]</scope>
    <source>
        <strain evidence="2 3">WC8-2</strain>
    </source>
</reference>
<keyword evidence="3" id="KW-1185">Reference proteome</keyword>
<gene>
    <name evidence="2" type="ORF">WPS_28010</name>
</gene>
<evidence type="ECO:0000313" key="2">
    <source>
        <dbReference type="EMBL" id="BDE07525.1"/>
    </source>
</evidence>
<dbReference type="PANTHER" id="PTHR36933">
    <property type="entry name" value="SLL0788 PROTEIN"/>
    <property type="match status" value="1"/>
</dbReference>
<dbReference type="RefSeq" id="WP_317995108.1">
    <property type="nucleotide sequence ID" value="NZ_AP025523.1"/>
</dbReference>
<evidence type="ECO:0000259" key="1">
    <source>
        <dbReference type="Pfam" id="PF03713"/>
    </source>
</evidence>
<organism evidence="2 3">
    <name type="scientific">Vulcanimicrobium alpinum</name>
    <dbReference type="NCBI Taxonomy" id="3016050"/>
    <lineage>
        <taxon>Bacteria</taxon>
        <taxon>Bacillati</taxon>
        <taxon>Vulcanimicrobiota</taxon>
        <taxon>Vulcanimicrobiia</taxon>
        <taxon>Vulcanimicrobiales</taxon>
        <taxon>Vulcanimicrobiaceae</taxon>
        <taxon>Vulcanimicrobium</taxon>
    </lineage>
</organism>